<evidence type="ECO:0000259" key="6">
    <source>
        <dbReference type="Pfam" id="PF00155"/>
    </source>
</evidence>
<evidence type="ECO:0000256" key="4">
    <source>
        <dbReference type="ARBA" id="ARBA00023239"/>
    </source>
</evidence>
<dbReference type="EC" id="4.4.1.13" evidence="2"/>
<evidence type="ECO:0000256" key="5">
    <source>
        <dbReference type="ARBA" id="ARBA00037974"/>
    </source>
</evidence>
<dbReference type="Gene3D" id="3.40.640.10">
    <property type="entry name" value="Type I PLP-dependent aspartate aminotransferase-like (Major domain)"/>
    <property type="match status" value="1"/>
</dbReference>
<dbReference type="Pfam" id="PF00155">
    <property type="entry name" value="Aminotran_1_2"/>
    <property type="match status" value="1"/>
</dbReference>
<gene>
    <name evidence="7" type="ORF">ACFFVD_00065</name>
</gene>
<dbReference type="PANTHER" id="PTHR43525:SF2">
    <property type="entry name" value="CYSTATHIONINE BETA-LYASE-RELATED"/>
    <property type="match status" value="1"/>
</dbReference>
<dbReference type="RefSeq" id="WP_182632468.1">
    <property type="nucleotide sequence ID" value="NZ_JAALDM010000147.1"/>
</dbReference>
<dbReference type="GO" id="GO:0047804">
    <property type="term" value="F:cysteine-S-conjugate beta-lyase activity"/>
    <property type="evidence" value="ECO:0007669"/>
    <property type="project" value="UniProtKB-EC"/>
</dbReference>
<dbReference type="InterPro" id="IPR015421">
    <property type="entry name" value="PyrdxlP-dep_Trfase_major"/>
</dbReference>
<dbReference type="CDD" id="cd00609">
    <property type="entry name" value="AAT_like"/>
    <property type="match status" value="1"/>
</dbReference>
<keyword evidence="3" id="KW-0663">Pyridoxal phosphate</keyword>
<evidence type="ECO:0000256" key="2">
    <source>
        <dbReference type="ARBA" id="ARBA00012224"/>
    </source>
</evidence>
<evidence type="ECO:0000313" key="8">
    <source>
        <dbReference type="Proteomes" id="UP001589700"/>
    </source>
</evidence>
<evidence type="ECO:0000313" key="7">
    <source>
        <dbReference type="EMBL" id="MFB9258197.1"/>
    </source>
</evidence>
<evidence type="ECO:0000256" key="3">
    <source>
        <dbReference type="ARBA" id="ARBA00022898"/>
    </source>
</evidence>
<dbReference type="Gene3D" id="3.90.1150.10">
    <property type="entry name" value="Aspartate Aminotransferase, domain 1"/>
    <property type="match status" value="1"/>
</dbReference>
<protein>
    <recommendedName>
        <fullName evidence="2">cysteine-S-conjugate beta-lyase</fullName>
        <ecNumber evidence="2">4.4.1.13</ecNumber>
    </recommendedName>
</protein>
<feature type="domain" description="Aminotransferase class I/classII large" evidence="6">
    <location>
        <begin position="95"/>
        <end position="375"/>
    </location>
</feature>
<organism evidence="7 8">
    <name type="scientific">Dietzia aerolata</name>
    <dbReference type="NCBI Taxonomy" id="595984"/>
    <lineage>
        <taxon>Bacteria</taxon>
        <taxon>Bacillati</taxon>
        <taxon>Actinomycetota</taxon>
        <taxon>Actinomycetes</taxon>
        <taxon>Mycobacteriales</taxon>
        <taxon>Dietziaceae</taxon>
        <taxon>Dietzia</taxon>
    </lineage>
</organism>
<dbReference type="InterPro" id="IPR015424">
    <property type="entry name" value="PyrdxlP-dep_Trfase"/>
</dbReference>
<dbReference type="EMBL" id="JBHMDY010000001">
    <property type="protein sequence ID" value="MFB9258197.1"/>
    <property type="molecule type" value="Genomic_DNA"/>
</dbReference>
<dbReference type="InterPro" id="IPR051798">
    <property type="entry name" value="Class-II_PLP-Dep_Aminotrans"/>
</dbReference>
<sequence length="382" mass="41199">MPFPLDVPESELRKRRSEKWQAHPEDVLPLFVAETDVLLAPAIQERLTAAVSDGDTGYFTEVERFAGVAAHFYSRFGWEVPEELVVPVNDVGVGVRESLARVLPAGAGVVYSPPVYMPFGPWIRRAGLSPVSVPLIKYDDDDPHLDLIGIEAALAEGARAVLLCHPHNPTGVLHSTTELAAVAELAKKYDAVVVSDEIWAPLTMPGVEFTSFLAVSETAREVGLAVSSASKAFNLAGLKCAFVINGNPERFKVRRSALSGATGHFGALAGEAALVDSLDWLDQMRAALASNLDLMEKLMAEHLPRARWRRPDSGFVAWLDLRGYPGLGDDPAALFLSEGRVALSSGPAFGTEGKGFARLNFACSEEILTETFERIGRVAAAH</sequence>
<comment type="cofactor">
    <cofactor evidence="1">
        <name>pyridoxal 5'-phosphate</name>
        <dbReference type="ChEBI" id="CHEBI:597326"/>
    </cofactor>
</comment>
<dbReference type="PANTHER" id="PTHR43525">
    <property type="entry name" value="PROTEIN MALY"/>
    <property type="match status" value="1"/>
</dbReference>
<evidence type="ECO:0000256" key="1">
    <source>
        <dbReference type="ARBA" id="ARBA00001933"/>
    </source>
</evidence>
<accession>A0ABV5JKE9</accession>
<keyword evidence="8" id="KW-1185">Reference proteome</keyword>
<name>A0ABV5JKE9_9ACTN</name>
<dbReference type="SUPFAM" id="SSF53383">
    <property type="entry name" value="PLP-dependent transferases"/>
    <property type="match status" value="1"/>
</dbReference>
<comment type="caution">
    <text evidence="7">The sequence shown here is derived from an EMBL/GenBank/DDBJ whole genome shotgun (WGS) entry which is preliminary data.</text>
</comment>
<dbReference type="Proteomes" id="UP001589700">
    <property type="component" value="Unassembled WGS sequence"/>
</dbReference>
<dbReference type="InterPro" id="IPR004839">
    <property type="entry name" value="Aminotransferase_I/II_large"/>
</dbReference>
<proteinExistence type="inferred from homology"/>
<comment type="similarity">
    <text evidence="5">Belongs to the class-II pyridoxal-phosphate-dependent aminotransferase family. MalY/PatB cystathionine beta-lyase subfamily.</text>
</comment>
<reference evidence="7 8" key="1">
    <citation type="submission" date="2024-09" db="EMBL/GenBank/DDBJ databases">
        <authorList>
            <person name="Sun Q."/>
            <person name="Mori K."/>
        </authorList>
    </citation>
    <scope>NUCLEOTIDE SEQUENCE [LARGE SCALE GENOMIC DNA]</scope>
    <source>
        <strain evidence="7 8">CCM 7659</strain>
    </source>
</reference>
<keyword evidence="4 7" id="KW-0456">Lyase</keyword>
<dbReference type="InterPro" id="IPR015422">
    <property type="entry name" value="PyrdxlP-dep_Trfase_small"/>
</dbReference>